<reference evidence="2" key="1">
    <citation type="submission" date="2018-02" db="EMBL/GenBank/DDBJ databases">
        <title>Rhizophora mucronata_Transcriptome.</title>
        <authorList>
            <person name="Meera S.P."/>
            <person name="Sreeshan A."/>
            <person name="Augustine A."/>
        </authorList>
    </citation>
    <scope>NUCLEOTIDE SEQUENCE</scope>
    <source>
        <tissue evidence="2">Leaf</tissue>
    </source>
</reference>
<dbReference type="PANTHER" id="PTHR45508:SF1">
    <property type="entry name" value="RHODANESE-LIKE DOMAIN-CONTAINING PROTEIN 9, CHLOROPLASTIC"/>
    <property type="match status" value="1"/>
</dbReference>
<accession>A0A2P2KR42</accession>
<proteinExistence type="predicted"/>
<organism evidence="2">
    <name type="scientific">Rhizophora mucronata</name>
    <name type="common">Asiatic mangrove</name>
    <dbReference type="NCBI Taxonomy" id="61149"/>
    <lineage>
        <taxon>Eukaryota</taxon>
        <taxon>Viridiplantae</taxon>
        <taxon>Streptophyta</taxon>
        <taxon>Embryophyta</taxon>
        <taxon>Tracheophyta</taxon>
        <taxon>Spermatophyta</taxon>
        <taxon>Magnoliopsida</taxon>
        <taxon>eudicotyledons</taxon>
        <taxon>Gunneridae</taxon>
        <taxon>Pentapetalae</taxon>
        <taxon>rosids</taxon>
        <taxon>fabids</taxon>
        <taxon>Malpighiales</taxon>
        <taxon>Rhizophoraceae</taxon>
        <taxon>Rhizophora</taxon>
    </lineage>
</organism>
<dbReference type="SMART" id="SM00450">
    <property type="entry name" value="RHOD"/>
    <property type="match status" value="1"/>
</dbReference>
<dbReference type="EMBL" id="GGEC01027678">
    <property type="protein sequence ID" value="MBX08162.1"/>
    <property type="molecule type" value="Transcribed_RNA"/>
</dbReference>
<dbReference type="AlphaFoldDB" id="A0A2P2KR42"/>
<sequence length="204" mass="23247">MAGIASCCSTLSSRSNFQASLFKFETHRRRAIPSKLTHLRSIGVRAEVNYVNAEEAKKLLSDQGYVVLDVRDKTQYDRAHIKSCSHVPLFIENQDNDFGTIIKRTVHNNFSGLFFGLAFTKLNPQFVESVKSQFSSDSKLLVVCQEGLRSITEPSLVYHIIILILVRLLFTVNLGCIQDAFEKSPLLIWFSIHRTAFRYDELQN</sequence>
<dbReference type="CDD" id="cd00158">
    <property type="entry name" value="RHOD"/>
    <property type="match status" value="1"/>
</dbReference>
<dbReference type="PANTHER" id="PTHR45508">
    <property type="entry name" value="RHODANESE-LIKE DOMAIN-CONTAINING PROTEIN 9, CHLOROPLASTIC"/>
    <property type="match status" value="1"/>
</dbReference>
<name>A0A2P2KR42_RHIMU</name>
<evidence type="ECO:0000313" key="2">
    <source>
        <dbReference type="EMBL" id="MBX08162.1"/>
    </source>
</evidence>
<dbReference type="SUPFAM" id="SSF52821">
    <property type="entry name" value="Rhodanese/Cell cycle control phosphatase"/>
    <property type="match status" value="1"/>
</dbReference>
<feature type="domain" description="Rhodanese" evidence="1">
    <location>
        <begin position="61"/>
        <end position="150"/>
    </location>
</feature>
<protein>
    <recommendedName>
        <fullName evidence="1">Rhodanese domain-containing protein</fullName>
    </recommendedName>
</protein>
<dbReference type="PROSITE" id="PS50206">
    <property type="entry name" value="RHODANESE_3"/>
    <property type="match status" value="1"/>
</dbReference>
<dbReference type="GO" id="GO:0009507">
    <property type="term" value="C:chloroplast"/>
    <property type="evidence" value="ECO:0007669"/>
    <property type="project" value="TreeGrafter"/>
</dbReference>
<dbReference type="InterPro" id="IPR036873">
    <property type="entry name" value="Rhodanese-like_dom_sf"/>
</dbReference>
<dbReference type="InterPro" id="IPR001763">
    <property type="entry name" value="Rhodanese-like_dom"/>
</dbReference>
<evidence type="ECO:0000259" key="1">
    <source>
        <dbReference type="PROSITE" id="PS50206"/>
    </source>
</evidence>
<dbReference type="Gene3D" id="3.40.250.10">
    <property type="entry name" value="Rhodanese-like domain"/>
    <property type="match status" value="1"/>
</dbReference>
<dbReference type="InterPro" id="IPR044615">
    <property type="entry name" value="STR9"/>
</dbReference>
<dbReference type="Pfam" id="PF00581">
    <property type="entry name" value="Rhodanese"/>
    <property type="match status" value="1"/>
</dbReference>